<name>A0AAX3MU65_9BACL</name>
<dbReference type="InterPro" id="IPR051532">
    <property type="entry name" value="Ester_Hydrolysis_Enzymes"/>
</dbReference>
<sequence>MKSSTKIWAIVSTASMIVTIILVTGFVLAVQDIIAPSGNTVLMEDEGADREVPLAAPLEQSAEIKVAAIGDSLAKGTGDDDGKGFIRRVVGMLQDEENEVRVTANLAINGLTTEGLLPQLDETGVQYVLKQSNLILLSIGGNDLFKAAEAYEEGAAELPDAEELYDTLPAATTNLKEILRKIADINPEAWIVYVGLYNPFSDLPDMKLLGNTVVSAWNSQALQLINTDDQMMMAETFDLFEHSVPQLLASDHFHPNAQGYEEIAERIIEVLGIHDVHGQRVESDDE</sequence>
<evidence type="ECO:0000313" key="6">
    <source>
        <dbReference type="Proteomes" id="UP001221519"/>
    </source>
</evidence>
<evidence type="ECO:0000313" key="5">
    <source>
        <dbReference type="Proteomes" id="UP001220962"/>
    </source>
</evidence>
<dbReference type="PANTHER" id="PTHR30383">
    <property type="entry name" value="THIOESTERASE 1/PROTEASE 1/LYSOPHOSPHOLIPASE L1"/>
    <property type="match status" value="1"/>
</dbReference>
<reference evidence="3 6" key="1">
    <citation type="submission" date="2023-02" db="EMBL/GenBank/DDBJ databases">
        <title>Pathogen: clinical or host-associated sample.</title>
        <authorList>
            <person name="Hergert J."/>
            <person name="Casey R."/>
            <person name="Wagner J."/>
            <person name="Young E.L."/>
            <person name="Oakeson K.F."/>
        </authorList>
    </citation>
    <scope>NUCLEOTIDE SEQUENCE</scope>
    <source>
        <strain evidence="4 6">2022CK-00829</strain>
        <strain evidence="3">2022CK-00830</strain>
    </source>
</reference>
<evidence type="ECO:0000256" key="1">
    <source>
        <dbReference type="SAM" id="Phobius"/>
    </source>
</evidence>
<proteinExistence type="predicted"/>
<dbReference type="Proteomes" id="UP001221519">
    <property type="component" value="Chromosome"/>
</dbReference>
<dbReference type="InterPro" id="IPR013830">
    <property type="entry name" value="SGNH_hydro"/>
</dbReference>
<dbReference type="InterPro" id="IPR036514">
    <property type="entry name" value="SGNH_hydro_sf"/>
</dbReference>
<dbReference type="Pfam" id="PF13472">
    <property type="entry name" value="Lipase_GDSL_2"/>
    <property type="match status" value="1"/>
</dbReference>
<protein>
    <submittedName>
        <fullName evidence="3">GDSL-type esterase/lipase family protein</fullName>
    </submittedName>
</protein>
<keyword evidence="6" id="KW-1185">Reference proteome</keyword>
<keyword evidence="1" id="KW-0472">Membrane</keyword>
<dbReference type="PANTHER" id="PTHR30383:SF27">
    <property type="entry name" value="SPORE GERMINATION LIPASE LIPC"/>
    <property type="match status" value="1"/>
</dbReference>
<organism evidence="3 5">
    <name type="scientific">Paenibacillus urinalis</name>
    <dbReference type="NCBI Taxonomy" id="521520"/>
    <lineage>
        <taxon>Bacteria</taxon>
        <taxon>Bacillati</taxon>
        <taxon>Bacillota</taxon>
        <taxon>Bacilli</taxon>
        <taxon>Bacillales</taxon>
        <taxon>Paenibacillaceae</taxon>
        <taxon>Paenibacillus</taxon>
    </lineage>
</organism>
<dbReference type="Proteomes" id="UP001220962">
    <property type="component" value="Chromosome"/>
</dbReference>
<evidence type="ECO:0000259" key="2">
    <source>
        <dbReference type="Pfam" id="PF13472"/>
    </source>
</evidence>
<dbReference type="RefSeq" id="WP_047911195.1">
    <property type="nucleotide sequence ID" value="NZ_CP118101.1"/>
</dbReference>
<evidence type="ECO:0000313" key="4">
    <source>
        <dbReference type="EMBL" id="WDI00883.1"/>
    </source>
</evidence>
<dbReference type="EMBL" id="CP118101">
    <property type="protein sequence ID" value="WDH81168.1"/>
    <property type="molecule type" value="Genomic_DNA"/>
</dbReference>
<dbReference type="SUPFAM" id="SSF52266">
    <property type="entry name" value="SGNH hydrolase"/>
    <property type="match status" value="1"/>
</dbReference>
<evidence type="ECO:0000313" key="3">
    <source>
        <dbReference type="EMBL" id="WDH81168.1"/>
    </source>
</evidence>
<dbReference type="AlphaFoldDB" id="A0AAX3MU65"/>
<keyword evidence="1" id="KW-0812">Transmembrane</keyword>
<dbReference type="GO" id="GO:0004622">
    <property type="term" value="F:phosphatidylcholine lysophospholipase activity"/>
    <property type="evidence" value="ECO:0007669"/>
    <property type="project" value="TreeGrafter"/>
</dbReference>
<dbReference type="EMBL" id="CP118108">
    <property type="protein sequence ID" value="WDI00883.1"/>
    <property type="molecule type" value="Genomic_DNA"/>
</dbReference>
<dbReference type="Gene3D" id="3.40.50.1110">
    <property type="entry name" value="SGNH hydrolase"/>
    <property type="match status" value="1"/>
</dbReference>
<accession>A0AAX3MU65</accession>
<keyword evidence="1" id="KW-1133">Transmembrane helix</keyword>
<feature type="transmembrane region" description="Helical" evidence="1">
    <location>
        <begin position="7"/>
        <end position="30"/>
    </location>
</feature>
<feature type="domain" description="SGNH hydrolase-type esterase" evidence="2">
    <location>
        <begin position="68"/>
        <end position="261"/>
    </location>
</feature>
<gene>
    <name evidence="3" type="ORF">PUW23_16715</name>
    <name evidence="4" type="ORF">PUW25_16540</name>
</gene>